<keyword evidence="3" id="KW-1185">Reference proteome</keyword>
<feature type="transmembrane region" description="Helical" evidence="1">
    <location>
        <begin position="44"/>
        <end position="68"/>
    </location>
</feature>
<proteinExistence type="predicted"/>
<organism evidence="2 3">
    <name type="scientific">Breznakiella homolactica</name>
    <dbReference type="NCBI Taxonomy" id="2798577"/>
    <lineage>
        <taxon>Bacteria</taxon>
        <taxon>Pseudomonadati</taxon>
        <taxon>Spirochaetota</taxon>
        <taxon>Spirochaetia</taxon>
        <taxon>Spirochaetales</taxon>
        <taxon>Breznakiellaceae</taxon>
        <taxon>Breznakiella</taxon>
    </lineage>
</organism>
<dbReference type="AlphaFoldDB" id="A0A7T7XQL4"/>
<evidence type="ECO:0000313" key="2">
    <source>
        <dbReference type="EMBL" id="QQO10681.1"/>
    </source>
</evidence>
<evidence type="ECO:0000256" key="1">
    <source>
        <dbReference type="SAM" id="Phobius"/>
    </source>
</evidence>
<sequence length="269" mass="27731">MDFDNLPLSRDLLYLAAALLGAAAGLLLYLVFPRRRSARSRSRIVTVCLCVLSAAVVSAAGAVVFSAGTVFSDTNILAVSLAAAAVFLLAVRFPRAAGFPLVILGGIAVVGIGFAFLRFPVLDTRGIALAAVRNDGGDQFSMSIADGAGNGAYRGFSPIEGTGSEGILEFSAAKISFAGYYPLIGGGERGILASVRRGDTELYADPRLAEPPLAGFYALFPVPGGRLGISLASYSGNLSLGTIPPGARRDAVFDGETVRFISPGLPVTP</sequence>
<dbReference type="KEGG" id="bhc:JFL75_07120"/>
<keyword evidence="1" id="KW-0812">Transmembrane</keyword>
<protein>
    <submittedName>
        <fullName evidence="2">Uncharacterized protein</fullName>
    </submittedName>
</protein>
<reference evidence="2" key="1">
    <citation type="submission" date="2021-01" db="EMBL/GenBank/DDBJ databases">
        <title>Description of Breznakiella homolactica.</title>
        <authorList>
            <person name="Song Y."/>
            <person name="Brune A."/>
        </authorList>
    </citation>
    <scope>NUCLEOTIDE SEQUENCE</scope>
    <source>
        <strain evidence="2">RmG30</strain>
    </source>
</reference>
<dbReference type="EMBL" id="CP067089">
    <property type="protein sequence ID" value="QQO10681.1"/>
    <property type="molecule type" value="Genomic_DNA"/>
</dbReference>
<gene>
    <name evidence="2" type="ORF">JFL75_07120</name>
</gene>
<accession>A0A7T7XQL4</accession>
<feature type="transmembrane region" description="Helical" evidence="1">
    <location>
        <begin position="12"/>
        <end position="32"/>
    </location>
</feature>
<dbReference type="Proteomes" id="UP000595917">
    <property type="component" value="Chromosome"/>
</dbReference>
<feature type="transmembrane region" description="Helical" evidence="1">
    <location>
        <begin position="98"/>
        <end position="117"/>
    </location>
</feature>
<feature type="transmembrane region" description="Helical" evidence="1">
    <location>
        <begin position="74"/>
        <end position="91"/>
    </location>
</feature>
<name>A0A7T7XQL4_9SPIR</name>
<dbReference type="RefSeq" id="WP_215627986.1">
    <property type="nucleotide sequence ID" value="NZ_CP067089.2"/>
</dbReference>
<evidence type="ECO:0000313" key="3">
    <source>
        <dbReference type="Proteomes" id="UP000595917"/>
    </source>
</evidence>
<keyword evidence="1" id="KW-0472">Membrane</keyword>
<keyword evidence="1" id="KW-1133">Transmembrane helix</keyword>